<keyword evidence="1" id="KW-0479">Metal-binding</keyword>
<protein>
    <submittedName>
        <fullName evidence="1">C2H2 type zinc-finger protein</fullName>
    </submittedName>
</protein>
<dbReference type="GO" id="GO:0008270">
    <property type="term" value="F:zinc ion binding"/>
    <property type="evidence" value="ECO:0007669"/>
    <property type="project" value="UniProtKB-KW"/>
</dbReference>
<sequence length="109" mass="12480">MALIYYCNNESCEKHGETVLPHKISYVFKEGKLFPGNIPKCPACGKQYSFSETLSKKVPEIAIGEFAGMSLQQKTTMLKKRADIYNKKDGAIEKKEFYRKKAIDKFFGR</sequence>
<name>A0A8S5MMZ7_9CAUD</name>
<evidence type="ECO:0000313" key="1">
    <source>
        <dbReference type="EMBL" id="DAD83530.1"/>
    </source>
</evidence>
<keyword evidence="1" id="KW-0863">Zinc-finger</keyword>
<reference evidence="1" key="1">
    <citation type="journal article" date="2021" name="Proc. Natl. Acad. Sci. U.S.A.">
        <title>A Catalog of Tens of Thousands of Viruses from Human Metagenomes Reveals Hidden Associations with Chronic Diseases.</title>
        <authorList>
            <person name="Tisza M.J."/>
            <person name="Buck C.B."/>
        </authorList>
    </citation>
    <scope>NUCLEOTIDE SEQUENCE</scope>
    <source>
        <strain evidence="1">Ctxc31</strain>
    </source>
</reference>
<proteinExistence type="predicted"/>
<accession>A0A8S5MMZ7</accession>
<dbReference type="EMBL" id="BK014938">
    <property type="protein sequence ID" value="DAD83530.1"/>
    <property type="molecule type" value="Genomic_DNA"/>
</dbReference>
<organism evidence="1">
    <name type="scientific">Siphoviridae sp. ctxc31</name>
    <dbReference type="NCBI Taxonomy" id="2826520"/>
    <lineage>
        <taxon>Viruses</taxon>
        <taxon>Duplodnaviria</taxon>
        <taxon>Heunggongvirae</taxon>
        <taxon>Uroviricota</taxon>
        <taxon>Caudoviricetes</taxon>
    </lineage>
</organism>
<keyword evidence="1" id="KW-0862">Zinc</keyword>